<feature type="transmembrane region" description="Helical" evidence="5">
    <location>
        <begin position="91"/>
        <end position="111"/>
    </location>
</feature>
<sequence>MRYSRDVASSKKLRFIEINYKNIRTCLIARVGDRIGKGIRVAPRDALVADSTDAANRGAAYGLRQSLDTIGAFLGPLLAFGFLSAGQSFRFIFTVALVPGILAVFCLAVGIREPRQPYHTLSRPNPLNFQALKSLGIAYWGLAIAALLFNLGNSSEAFLQLKAKQVMIPDTHIPLVLVVMNLSYALSAYPVGALSDRVNRKTLLILGWSLNALIYLGLAFSQTPWQVWLLIANYGLYMGMTQGVLLAMVAERVPEHLRGTAFGFLNLLVGFALLPASFLAGWLWQTVSPESAFLVGSGFAAVGIVVISLQQQTELEI</sequence>
<dbReference type="InterPro" id="IPR036259">
    <property type="entry name" value="MFS_trans_sf"/>
</dbReference>
<gene>
    <name evidence="7" type="ORF">H6G03_36270</name>
</gene>
<dbReference type="EMBL" id="JACJPW010000212">
    <property type="protein sequence ID" value="MBD2186448.1"/>
    <property type="molecule type" value="Genomic_DNA"/>
</dbReference>
<keyword evidence="4 5" id="KW-0472">Membrane</keyword>
<feature type="transmembrane region" description="Helical" evidence="5">
    <location>
        <begin position="291"/>
        <end position="309"/>
    </location>
</feature>
<dbReference type="InterPro" id="IPR020846">
    <property type="entry name" value="MFS_dom"/>
</dbReference>
<dbReference type="InterPro" id="IPR011701">
    <property type="entry name" value="MFS"/>
</dbReference>
<keyword evidence="3 5" id="KW-1133">Transmembrane helix</keyword>
<organism evidence="7 8">
    <name type="scientific">Aerosakkonema funiforme FACHB-1375</name>
    <dbReference type="NCBI Taxonomy" id="2949571"/>
    <lineage>
        <taxon>Bacteria</taxon>
        <taxon>Bacillati</taxon>
        <taxon>Cyanobacteriota</taxon>
        <taxon>Cyanophyceae</taxon>
        <taxon>Oscillatoriophycideae</taxon>
        <taxon>Aerosakkonematales</taxon>
        <taxon>Aerosakkonemataceae</taxon>
        <taxon>Aerosakkonema</taxon>
    </lineage>
</organism>
<feature type="transmembrane region" description="Helical" evidence="5">
    <location>
        <begin position="203"/>
        <end position="221"/>
    </location>
</feature>
<dbReference type="SUPFAM" id="SSF103473">
    <property type="entry name" value="MFS general substrate transporter"/>
    <property type="match status" value="1"/>
</dbReference>
<evidence type="ECO:0000256" key="4">
    <source>
        <dbReference type="ARBA" id="ARBA00023136"/>
    </source>
</evidence>
<name>A0A926VMJ1_9CYAN</name>
<dbReference type="Pfam" id="PF07690">
    <property type="entry name" value="MFS_1"/>
    <property type="match status" value="2"/>
</dbReference>
<evidence type="ECO:0000256" key="3">
    <source>
        <dbReference type="ARBA" id="ARBA00022989"/>
    </source>
</evidence>
<evidence type="ECO:0000256" key="1">
    <source>
        <dbReference type="ARBA" id="ARBA00004651"/>
    </source>
</evidence>
<dbReference type="GO" id="GO:0005886">
    <property type="term" value="C:plasma membrane"/>
    <property type="evidence" value="ECO:0007669"/>
    <property type="project" value="UniProtKB-SubCell"/>
</dbReference>
<evidence type="ECO:0000313" key="7">
    <source>
        <dbReference type="EMBL" id="MBD2186448.1"/>
    </source>
</evidence>
<evidence type="ECO:0000259" key="6">
    <source>
        <dbReference type="PROSITE" id="PS50850"/>
    </source>
</evidence>
<dbReference type="Gene3D" id="1.20.1250.20">
    <property type="entry name" value="MFS general substrate transporter like domains"/>
    <property type="match status" value="2"/>
</dbReference>
<accession>A0A926VMJ1</accession>
<evidence type="ECO:0000256" key="5">
    <source>
        <dbReference type="SAM" id="Phobius"/>
    </source>
</evidence>
<dbReference type="PROSITE" id="PS50850">
    <property type="entry name" value="MFS"/>
    <property type="match status" value="1"/>
</dbReference>
<comment type="caution">
    <text evidence="7">The sequence shown here is derived from an EMBL/GenBank/DDBJ whole genome shotgun (WGS) entry which is preliminary data.</text>
</comment>
<keyword evidence="2 5" id="KW-0812">Transmembrane</keyword>
<feature type="transmembrane region" description="Helical" evidence="5">
    <location>
        <begin position="67"/>
        <end position="85"/>
    </location>
</feature>
<feature type="transmembrane region" description="Helical" evidence="5">
    <location>
        <begin position="132"/>
        <end position="152"/>
    </location>
</feature>
<dbReference type="PANTHER" id="PTHR23518:SF2">
    <property type="entry name" value="MAJOR FACILITATOR SUPERFAMILY TRANSPORTER"/>
    <property type="match status" value="1"/>
</dbReference>
<dbReference type="CDD" id="cd17370">
    <property type="entry name" value="MFS_MJ1317_like"/>
    <property type="match status" value="1"/>
</dbReference>
<reference evidence="7" key="1">
    <citation type="journal article" date="2015" name="ISME J.">
        <title>Draft Genome Sequence of Streptomyces incarnatus NRRL8089, which Produces the Nucleoside Antibiotic Sinefungin.</title>
        <authorList>
            <person name="Oshima K."/>
            <person name="Hattori M."/>
            <person name="Shimizu H."/>
            <person name="Fukuda K."/>
            <person name="Nemoto M."/>
            <person name="Inagaki K."/>
            <person name="Tamura T."/>
        </authorList>
    </citation>
    <scope>NUCLEOTIDE SEQUENCE</scope>
    <source>
        <strain evidence="7">FACHB-1375</strain>
    </source>
</reference>
<evidence type="ECO:0000313" key="8">
    <source>
        <dbReference type="Proteomes" id="UP000641646"/>
    </source>
</evidence>
<dbReference type="AlphaFoldDB" id="A0A926VMJ1"/>
<protein>
    <submittedName>
        <fullName evidence="7">MFS transporter</fullName>
    </submittedName>
</protein>
<keyword evidence="8" id="KW-1185">Reference proteome</keyword>
<dbReference type="GO" id="GO:0022857">
    <property type="term" value="F:transmembrane transporter activity"/>
    <property type="evidence" value="ECO:0007669"/>
    <property type="project" value="InterPro"/>
</dbReference>
<proteinExistence type="predicted"/>
<reference evidence="7" key="2">
    <citation type="submission" date="2020-08" db="EMBL/GenBank/DDBJ databases">
        <authorList>
            <person name="Chen M."/>
            <person name="Teng W."/>
            <person name="Zhao L."/>
            <person name="Hu C."/>
            <person name="Zhou Y."/>
            <person name="Han B."/>
            <person name="Song L."/>
            <person name="Shu W."/>
        </authorList>
    </citation>
    <scope>NUCLEOTIDE SEQUENCE</scope>
    <source>
        <strain evidence="7">FACHB-1375</strain>
    </source>
</reference>
<feature type="transmembrane region" description="Helical" evidence="5">
    <location>
        <begin position="227"/>
        <end position="250"/>
    </location>
</feature>
<feature type="transmembrane region" description="Helical" evidence="5">
    <location>
        <begin position="172"/>
        <end position="191"/>
    </location>
</feature>
<evidence type="ECO:0000256" key="2">
    <source>
        <dbReference type="ARBA" id="ARBA00022692"/>
    </source>
</evidence>
<comment type="subcellular location">
    <subcellularLocation>
        <location evidence="1">Cell membrane</location>
        <topology evidence="1">Multi-pass membrane protein</topology>
    </subcellularLocation>
</comment>
<feature type="transmembrane region" description="Helical" evidence="5">
    <location>
        <begin position="262"/>
        <end position="285"/>
    </location>
</feature>
<feature type="domain" description="Major facilitator superfamily (MFS) profile" evidence="6">
    <location>
        <begin position="92"/>
        <end position="317"/>
    </location>
</feature>
<dbReference type="PANTHER" id="PTHR23518">
    <property type="entry name" value="C-METHYLTRANSFERASE"/>
    <property type="match status" value="1"/>
</dbReference>
<dbReference type="Proteomes" id="UP000641646">
    <property type="component" value="Unassembled WGS sequence"/>
</dbReference>